<proteinExistence type="predicted"/>
<dbReference type="AlphaFoldDB" id="A0AA38I6M1"/>
<dbReference type="Proteomes" id="UP001168821">
    <property type="component" value="Unassembled WGS sequence"/>
</dbReference>
<comment type="caution">
    <text evidence="2">The sequence shown here is derived from an EMBL/GenBank/DDBJ whole genome shotgun (WGS) entry which is preliminary data.</text>
</comment>
<protein>
    <submittedName>
        <fullName evidence="2">Uncharacterized protein</fullName>
    </submittedName>
</protein>
<dbReference type="EMBL" id="JALNTZ010000006">
    <property type="protein sequence ID" value="KAJ3648089.1"/>
    <property type="molecule type" value="Genomic_DNA"/>
</dbReference>
<keyword evidence="3" id="KW-1185">Reference proteome</keyword>
<evidence type="ECO:0000313" key="2">
    <source>
        <dbReference type="EMBL" id="KAJ3648089.1"/>
    </source>
</evidence>
<gene>
    <name evidence="2" type="ORF">Zmor_019924</name>
</gene>
<evidence type="ECO:0000313" key="3">
    <source>
        <dbReference type="Proteomes" id="UP001168821"/>
    </source>
</evidence>
<accession>A0AA38I6M1</accession>
<sequence length="89" mass="9732">MCVPVSPSSRRNLSLRLESTFYVRGFLRTGCVTPAGGGGGGECHVRSLRQLSQFGSGKMKKRRRNKGANFSGPGVDRRKTEDARRSFGI</sequence>
<feature type="region of interest" description="Disordered" evidence="1">
    <location>
        <begin position="53"/>
        <end position="89"/>
    </location>
</feature>
<organism evidence="2 3">
    <name type="scientific">Zophobas morio</name>
    <dbReference type="NCBI Taxonomy" id="2755281"/>
    <lineage>
        <taxon>Eukaryota</taxon>
        <taxon>Metazoa</taxon>
        <taxon>Ecdysozoa</taxon>
        <taxon>Arthropoda</taxon>
        <taxon>Hexapoda</taxon>
        <taxon>Insecta</taxon>
        <taxon>Pterygota</taxon>
        <taxon>Neoptera</taxon>
        <taxon>Endopterygota</taxon>
        <taxon>Coleoptera</taxon>
        <taxon>Polyphaga</taxon>
        <taxon>Cucujiformia</taxon>
        <taxon>Tenebrionidae</taxon>
        <taxon>Zophobas</taxon>
    </lineage>
</organism>
<name>A0AA38I6M1_9CUCU</name>
<evidence type="ECO:0000256" key="1">
    <source>
        <dbReference type="SAM" id="MobiDB-lite"/>
    </source>
</evidence>
<reference evidence="2" key="1">
    <citation type="journal article" date="2023" name="G3 (Bethesda)">
        <title>Whole genome assemblies of Zophobas morio and Tenebrio molitor.</title>
        <authorList>
            <person name="Kaur S."/>
            <person name="Stinson S.A."/>
            <person name="diCenzo G.C."/>
        </authorList>
    </citation>
    <scope>NUCLEOTIDE SEQUENCE</scope>
    <source>
        <strain evidence="2">QUZm001</strain>
    </source>
</reference>
<feature type="compositionally biased region" description="Basic and acidic residues" evidence="1">
    <location>
        <begin position="75"/>
        <end position="89"/>
    </location>
</feature>